<sequence>MGEMSCGVAFLVRGFGLRLLLFFVVAVSSVHPLGAYAKQYEIKKGWNYNLKNSGGYAVCEELVRVMSRLSSSEEPVCGLPVVEGDQLKILDWVLVDEERSKELAKDLLPSGSPSKGESESNYLVSQFESGANDGSRVLMAEMNFKGQKLKVYKFEFQDCTQSNYAEIKVVEGRAFPVFRGEREDDFELRGALRRAVDLFYYNGSYYSYLVNSIGVVTVNEVAIRKNKAVSVQVCYLEG</sequence>
<name>A0A6N7LVR2_9GAMM</name>
<accession>A0A6N7LVR2</accession>
<dbReference type="Proteomes" id="UP000469421">
    <property type="component" value="Unassembled WGS sequence"/>
</dbReference>
<evidence type="ECO:0000313" key="2">
    <source>
        <dbReference type="Proteomes" id="UP000469421"/>
    </source>
</evidence>
<dbReference type="AlphaFoldDB" id="A0A6N7LVR2"/>
<dbReference type="EMBL" id="WIRE01000002">
    <property type="protein sequence ID" value="MQX54588.1"/>
    <property type="molecule type" value="Genomic_DNA"/>
</dbReference>
<keyword evidence="2" id="KW-1185">Reference proteome</keyword>
<organism evidence="1 2">
    <name type="scientific">Alcanivorax sediminis</name>
    <dbReference type="NCBI Taxonomy" id="2663008"/>
    <lineage>
        <taxon>Bacteria</taxon>
        <taxon>Pseudomonadati</taxon>
        <taxon>Pseudomonadota</taxon>
        <taxon>Gammaproteobacteria</taxon>
        <taxon>Oceanospirillales</taxon>
        <taxon>Alcanivoracaceae</taxon>
        <taxon>Alcanivorax</taxon>
    </lineage>
</organism>
<gene>
    <name evidence="1" type="ORF">GFN93_15145</name>
</gene>
<dbReference type="RefSeq" id="WP_153502161.1">
    <property type="nucleotide sequence ID" value="NZ_WIRE01000002.1"/>
</dbReference>
<comment type="caution">
    <text evidence="1">The sequence shown here is derived from an EMBL/GenBank/DDBJ whole genome shotgun (WGS) entry which is preliminary data.</text>
</comment>
<evidence type="ECO:0000313" key="1">
    <source>
        <dbReference type="EMBL" id="MQX54588.1"/>
    </source>
</evidence>
<protein>
    <submittedName>
        <fullName evidence="1">Uncharacterized protein</fullName>
    </submittedName>
</protein>
<proteinExistence type="predicted"/>
<reference evidence="1 2" key="1">
    <citation type="submission" date="2019-10" db="EMBL/GenBank/DDBJ databases">
        <title>Alcanivorax sp.PA15-N-34 draft genome sequence.</title>
        <authorList>
            <person name="Liao X."/>
            <person name="Shao Z."/>
        </authorList>
    </citation>
    <scope>NUCLEOTIDE SEQUENCE [LARGE SCALE GENOMIC DNA]</scope>
    <source>
        <strain evidence="1 2">PA15-N-34</strain>
    </source>
</reference>